<name>A0A1I5EL69_9ACTN</name>
<sequence length="29" mass="3272">METVRVRNGQIVEHWAPLDTDSMSNQSGL</sequence>
<dbReference type="InterPro" id="IPR032710">
    <property type="entry name" value="NTF2-like_dom_sf"/>
</dbReference>
<reference evidence="1 2" key="1">
    <citation type="submission" date="2016-10" db="EMBL/GenBank/DDBJ databases">
        <authorList>
            <person name="de Groot N.N."/>
        </authorList>
    </citation>
    <scope>NUCLEOTIDE SEQUENCE [LARGE SCALE GENOMIC DNA]</scope>
    <source>
        <strain evidence="1 2">DSM 43067</strain>
    </source>
</reference>
<dbReference type="InParanoid" id="A0A1I5EL69"/>
<dbReference type="STRING" id="1993.SAMN04489713_104157"/>
<protein>
    <recommendedName>
        <fullName evidence="3">SnoaL-like polyketide cyclase</fullName>
    </recommendedName>
</protein>
<evidence type="ECO:0000313" key="2">
    <source>
        <dbReference type="Proteomes" id="UP000183413"/>
    </source>
</evidence>
<evidence type="ECO:0000313" key="1">
    <source>
        <dbReference type="EMBL" id="SFO11821.1"/>
    </source>
</evidence>
<dbReference type="SUPFAM" id="SSF54427">
    <property type="entry name" value="NTF2-like"/>
    <property type="match status" value="1"/>
</dbReference>
<evidence type="ECO:0008006" key="3">
    <source>
        <dbReference type="Google" id="ProtNLM"/>
    </source>
</evidence>
<keyword evidence="2" id="KW-1185">Reference proteome</keyword>
<organism evidence="1 2">
    <name type="scientific">Actinomadura madurae</name>
    <dbReference type="NCBI Taxonomy" id="1993"/>
    <lineage>
        <taxon>Bacteria</taxon>
        <taxon>Bacillati</taxon>
        <taxon>Actinomycetota</taxon>
        <taxon>Actinomycetes</taxon>
        <taxon>Streptosporangiales</taxon>
        <taxon>Thermomonosporaceae</taxon>
        <taxon>Actinomadura</taxon>
    </lineage>
</organism>
<dbReference type="EMBL" id="FOVH01000004">
    <property type="protein sequence ID" value="SFO11821.1"/>
    <property type="molecule type" value="Genomic_DNA"/>
</dbReference>
<proteinExistence type="predicted"/>
<dbReference type="AlphaFoldDB" id="A0A1I5EL69"/>
<gene>
    <name evidence="1" type="ORF">SAMN04489713_104157</name>
</gene>
<accession>A0A1I5EL69</accession>
<dbReference type="Proteomes" id="UP000183413">
    <property type="component" value="Unassembled WGS sequence"/>
</dbReference>